<proteinExistence type="predicted"/>
<evidence type="ECO:0000313" key="1">
    <source>
        <dbReference type="Proteomes" id="UP000694941"/>
    </source>
</evidence>
<dbReference type="RefSeq" id="XP_022253997.1">
    <property type="nucleotide sequence ID" value="XM_022398289.1"/>
</dbReference>
<dbReference type="InterPro" id="IPR016161">
    <property type="entry name" value="Ald_DH/histidinol_DH"/>
</dbReference>
<protein>
    <submittedName>
        <fullName evidence="2">Probable delta-1-pyrroline-5-carboxylate synthase</fullName>
    </submittedName>
</protein>
<dbReference type="PANTHER" id="PTHR11063">
    <property type="entry name" value="GLUTAMATE SEMIALDEHYDE DEHYDROGENASE"/>
    <property type="match status" value="1"/>
</dbReference>
<dbReference type="SUPFAM" id="SSF53720">
    <property type="entry name" value="ALDH-like"/>
    <property type="match status" value="1"/>
</dbReference>
<reference evidence="2" key="1">
    <citation type="submission" date="2025-08" db="UniProtKB">
        <authorList>
            <consortium name="RefSeq"/>
        </authorList>
    </citation>
    <scope>IDENTIFICATION</scope>
    <source>
        <tissue evidence="2">Muscle</tissue>
    </source>
</reference>
<dbReference type="PANTHER" id="PTHR11063:SF8">
    <property type="entry name" value="DELTA-1-PYRROLINE-5-CARBOXYLATE SYNTHASE"/>
    <property type="match status" value="1"/>
</dbReference>
<gene>
    <name evidence="2" type="primary">LOC111088370</name>
</gene>
<sequence>METLLIHKDLVNHHFFEDVCHALKSEGVKINSGPRLSKLLTFGPSVAKSMKTEYGSLECAVEVVDSVEDAIEHINTCGSGHTDVIITDDGE</sequence>
<organism evidence="1 2">
    <name type="scientific">Limulus polyphemus</name>
    <name type="common">Atlantic horseshoe crab</name>
    <dbReference type="NCBI Taxonomy" id="6850"/>
    <lineage>
        <taxon>Eukaryota</taxon>
        <taxon>Metazoa</taxon>
        <taxon>Ecdysozoa</taxon>
        <taxon>Arthropoda</taxon>
        <taxon>Chelicerata</taxon>
        <taxon>Merostomata</taxon>
        <taxon>Xiphosura</taxon>
        <taxon>Limulidae</taxon>
        <taxon>Limulus</taxon>
    </lineage>
</organism>
<accession>A0ABM1TDP1</accession>
<dbReference type="Proteomes" id="UP000694941">
    <property type="component" value="Unplaced"/>
</dbReference>
<keyword evidence="1" id="KW-1185">Reference proteome</keyword>
<name>A0ABM1TDP1_LIMPO</name>
<dbReference type="Gene3D" id="3.40.309.10">
    <property type="entry name" value="Aldehyde Dehydrogenase, Chain A, domain 2"/>
    <property type="match status" value="1"/>
</dbReference>
<evidence type="ECO:0000313" key="2">
    <source>
        <dbReference type="RefSeq" id="XP_022253997.1"/>
    </source>
</evidence>
<dbReference type="GeneID" id="111088370"/>
<dbReference type="InterPro" id="IPR016163">
    <property type="entry name" value="Ald_DH_C"/>
</dbReference>